<evidence type="ECO:0000259" key="5">
    <source>
        <dbReference type="Pfam" id="PF02729"/>
    </source>
</evidence>
<evidence type="ECO:0000256" key="1">
    <source>
        <dbReference type="ARBA" id="ARBA00022679"/>
    </source>
</evidence>
<reference evidence="6" key="1">
    <citation type="submission" date="2022-01" db="EMBL/GenBank/DDBJ databases">
        <authorList>
            <person name="Wang Y."/>
        </authorList>
    </citation>
    <scope>NUCLEOTIDE SEQUENCE</scope>
    <source>
        <strain evidence="6">WB101</strain>
    </source>
</reference>
<dbReference type="NCBIfam" id="NF001986">
    <property type="entry name" value="PRK00779.1"/>
    <property type="match status" value="1"/>
</dbReference>
<comment type="caution">
    <text evidence="6">The sequence shown here is derived from an EMBL/GenBank/DDBJ whole genome shotgun (WGS) entry which is preliminary data.</text>
</comment>
<evidence type="ECO:0000313" key="7">
    <source>
        <dbReference type="Proteomes" id="UP001165366"/>
    </source>
</evidence>
<gene>
    <name evidence="6" type="primary">argF</name>
    <name evidence="6" type="ORF">L6773_16990</name>
</gene>
<protein>
    <recommendedName>
        <fullName evidence="2">Ornithine carbamoyltransferase</fullName>
        <ecNumber evidence="2">2.1.3.3</ecNumber>
    </recommendedName>
</protein>
<reference evidence="6" key="2">
    <citation type="submission" date="2024-05" db="EMBL/GenBank/DDBJ databases">
        <title>Rhodohalobacter halophilus gen. nov., sp. nov., a moderately halophilic member of the family Balneolaceae.</title>
        <authorList>
            <person name="Xia J."/>
        </authorList>
    </citation>
    <scope>NUCLEOTIDE SEQUENCE</scope>
    <source>
        <strain evidence="6">WB101</strain>
    </source>
</reference>
<keyword evidence="1 3" id="KW-0808">Transferase</keyword>
<evidence type="ECO:0000313" key="6">
    <source>
        <dbReference type="EMBL" id="MCG2590275.1"/>
    </source>
</evidence>
<dbReference type="NCBIfam" id="TIGR00658">
    <property type="entry name" value="orni_carb_tr"/>
    <property type="match status" value="1"/>
</dbReference>
<comment type="similarity">
    <text evidence="3">Belongs to the aspartate/ornithine carbamoyltransferase superfamily.</text>
</comment>
<evidence type="ECO:0000259" key="4">
    <source>
        <dbReference type="Pfam" id="PF00185"/>
    </source>
</evidence>
<dbReference type="InterPro" id="IPR006131">
    <property type="entry name" value="Asp_carbamoyltransf_Asp/Orn-bd"/>
</dbReference>
<dbReference type="GO" id="GO:0004585">
    <property type="term" value="F:ornithine carbamoyltransferase activity"/>
    <property type="evidence" value="ECO:0007669"/>
    <property type="project" value="UniProtKB-EC"/>
</dbReference>
<dbReference type="InterPro" id="IPR006132">
    <property type="entry name" value="Asp/Orn_carbamoyltranf_P-bd"/>
</dbReference>
<dbReference type="PANTHER" id="PTHR45753">
    <property type="entry name" value="ORNITHINE CARBAMOYLTRANSFERASE, MITOCHONDRIAL"/>
    <property type="match status" value="1"/>
</dbReference>
<dbReference type="Gene3D" id="3.40.50.1370">
    <property type="entry name" value="Aspartate/ornithine carbamoyltransferase"/>
    <property type="match status" value="2"/>
</dbReference>
<proteinExistence type="inferred from homology"/>
<dbReference type="SUPFAM" id="SSF53671">
    <property type="entry name" value="Aspartate/ornithine carbamoyltransferase"/>
    <property type="match status" value="1"/>
</dbReference>
<name>A0ABS9KHG3_9BACT</name>
<dbReference type="InterPro" id="IPR002292">
    <property type="entry name" value="Orn/put_carbamltrans"/>
</dbReference>
<evidence type="ECO:0000256" key="2">
    <source>
        <dbReference type="NCBIfam" id="TIGR00658"/>
    </source>
</evidence>
<dbReference type="Pfam" id="PF02729">
    <property type="entry name" value="OTCace_N"/>
    <property type="match status" value="1"/>
</dbReference>
<keyword evidence="7" id="KW-1185">Reference proteome</keyword>
<dbReference type="PRINTS" id="PR00101">
    <property type="entry name" value="ATCASE"/>
</dbReference>
<dbReference type="Pfam" id="PF00185">
    <property type="entry name" value="OTCace"/>
    <property type="match status" value="1"/>
</dbReference>
<evidence type="ECO:0000256" key="3">
    <source>
        <dbReference type="RuleBase" id="RU003634"/>
    </source>
</evidence>
<dbReference type="EMBL" id="JAKLWS010000029">
    <property type="protein sequence ID" value="MCG2590275.1"/>
    <property type="molecule type" value="Genomic_DNA"/>
</dbReference>
<dbReference type="EC" id="2.1.3.3" evidence="2"/>
<dbReference type="InterPro" id="IPR006130">
    <property type="entry name" value="Asp/Orn_carbamoylTrfase"/>
</dbReference>
<feature type="domain" description="Aspartate/ornithine carbamoyltransferase Asp/Orn-binding" evidence="4">
    <location>
        <begin position="151"/>
        <end position="303"/>
    </location>
</feature>
<feature type="domain" description="Aspartate/ornithine carbamoyltransferase carbamoyl-P binding" evidence="5">
    <location>
        <begin position="2"/>
        <end position="144"/>
    </location>
</feature>
<dbReference type="RefSeq" id="WP_237855646.1">
    <property type="nucleotide sequence ID" value="NZ_JAKLWS010000029.1"/>
</dbReference>
<accession>A0ABS9KHG3</accession>
<sequence length="328" mass="36904">MKHLLTIGELDPSQVQGILDLSVQLQEQSPQILQGKNVAFVFEKPSLRTKVGAEVAINHLGGNIVDIDGDLMFSSSKAVPFSFRESLFDAMKNVSQWCDAIFARVFSHSTLEKMKEYGDIPVVNALCDLHHPMQALADILTIQQKFEKGQKVSLTFVGDANNVAHSLTEVMLYFGHHVTFSGPEQYGWDEEKIEYFSQLSTKYGGSFTINNDPKEAVAKADVLYTDTFISMGQEHMYEDKIKHFEDYQVNADLFSLTKENAGFMHCLPAHRGIEVTDDVIDHENSWVYQQAKNRMIVSKGAFTALLYPTLLTGEDTLNSLETKFQMIT</sequence>
<dbReference type="Proteomes" id="UP001165366">
    <property type="component" value="Unassembled WGS sequence"/>
</dbReference>
<dbReference type="PANTHER" id="PTHR45753:SF3">
    <property type="entry name" value="ORNITHINE TRANSCARBAMYLASE, MITOCHONDRIAL"/>
    <property type="match status" value="1"/>
</dbReference>
<dbReference type="PRINTS" id="PR00100">
    <property type="entry name" value="AOTCASE"/>
</dbReference>
<dbReference type="InterPro" id="IPR036901">
    <property type="entry name" value="Asp/Orn_carbamoylTrfase_sf"/>
</dbReference>
<organism evidence="6 7">
    <name type="scientific">Rhodohalobacter sulfatireducens</name>
    <dbReference type="NCBI Taxonomy" id="2911366"/>
    <lineage>
        <taxon>Bacteria</taxon>
        <taxon>Pseudomonadati</taxon>
        <taxon>Balneolota</taxon>
        <taxon>Balneolia</taxon>
        <taxon>Balneolales</taxon>
        <taxon>Balneolaceae</taxon>
        <taxon>Rhodohalobacter</taxon>
    </lineage>
</organism>